<keyword evidence="4" id="KW-1185">Reference proteome</keyword>
<reference evidence="3" key="1">
    <citation type="submission" date="2021-08" db="EMBL/GenBank/DDBJ databases">
        <title>Comparative analyses of Brucepasteria parasyntrophica and Teretinema zuelzerae.</title>
        <authorList>
            <person name="Song Y."/>
            <person name="Brune A."/>
        </authorList>
    </citation>
    <scope>NUCLEOTIDE SEQUENCE</scope>
    <source>
        <strain evidence="3">DSM 1903</strain>
    </source>
</reference>
<evidence type="ECO:0000313" key="3">
    <source>
        <dbReference type="EMBL" id="MCD1653272.1"/>
    </source>
</evidence>
<name>A0AAE3EFC5_9SPIR</name>
<gene>
    <name evidence="3" type="ORF">K7J14_00935</name>
</gene>
<dbReference type="HAMAP" id="MF_00489">
    <property type="entry name" value="UPF0178"/>
    <property type="match status" value="1"/>
</dbReference>
<proteinExistence type="inferred from homology"/>
<dbReference type="RefSeq" id="WP_230752188.1">
    <property type="nucleotide sequence ID" value="NZ_JAINWA010000001.1"/>
</dbReference>
<comment type="similarity">
    <text evidence="1 2">Belongs to the UPF0178 family.</text>
</comment>
<organism evidence="3 4">
    <name type="scientific">Teretinema zuelzerae</name>
    <dbReference type="NCBI Taxonomy" id="156"/>
    <lineage>
        <taxon>Bacteria</taxon>
        <taxon>Pseudomonadati</taxon>
        <taxon>Spirochaetota</taxon>
        <taxon>Spirochaetia</taxon>
        <taxon>Spirochaetales</taxon>
        <taxon>Treponemataceae</taxon>
        <taxon>Teretinema</taxon>
    </lineage>
</organism>
<dbReference type="Pfam" id="PF02639">
    <property type="entry name" value="DUF188"/>
    <property type="match status" value="1"/>
</dbReference>
<sequence length="158" mass="18140">MKIWIDADSCPRQVREITCRASTRLSIPILFVANRKIPFPPIPNAEMIIADDSPDAADDYIVEHAEYPDLVITRDIPLAKRLVDKQIPVINDRGTVYTERNINDRLSSRNLMLELYQIGITPEKTKQFGKKELQDFANALDRELTRLTLVLAKKQDYS</sequence>
<dbReference type="PANTHER" id="PTHR35146">
    <property type="entry name" value="UPF0178 PROTEIN YAII"/>
    <property type="match status" value="1"/>
</dbReference>
<dbReference type="Proteomes" id="UP001198163">
    <property type="component" value="Unassembled WGS sequence"/>
</dbReference>
<dbReference type="EMBL" id="JAINWA010000001">
    <property type="protein sequence ID" value="MCD1653272.1"/>
    <property type="molecule type" value="Genomic_DNA"/>
</dbReference>
<comment type="caution">
    <text evidence="3">The sequence shown here is derived from an EMBL/GenBank/DDBJ whole genome shotgun (WGS) entry which is preliminary data.</text>
</comment>
<dbReference type="PANTHER" id="PTHR35146:SF1">
    <property type="entry name" value="UPF0178 PROTEIN YAII"/>
    <property type="match status" value="1"/>
</dbReference>
<dbReference type="InterPro" id="IPR003791">
    <property type="entry name" value="UPF0178"/>
</dbReference>
<protein>
    <recommendedName>
        <fullName evidence="2">UPF0178 protein K7J14_00935</fullName>
    </recommendedName>
</protein>
<evidence type="ECO:0000256" key="1">
    <source>
        <dbReference type="ARBA" id="ARBA00008522"/>
    </source>
</evidence>
<evidence type="ECO:0000313" key="4">
    <source>
        <dbReference type="Proteomes" id="UP001198163"/>
    </source>
</evidence>
<evidence type="ECO:0000256" key="2">
    <source>
        <dbReference type="HAMAP-Rule" id="MF_00489"/>
    </source>
</evidence>
<accession>A0AAE3EFC5</accession>
<dbReference type="AlphaFoldDB" id="A0AAE3EFC5"/>